<reference evidence="2" key="2">
    <citation type="submission" date="2018-07" db="EMBL/GenBank/DDBJ databases">
        <authorList>
            <person name="Ashton P.M."/>
            <person name="Dallman T."/>
            <person name="Nair S."/>
            <person name="De Pinna E."/>
            <person name="Peters T."/>
            <person name="Grant K."/>
        </authorList>
    </citation>
    <scope>NUCLEOTIDE SEQUENCE [LARGE SCALE GENOMIC DNA]</scope>
    <source>
        <strain evidence="2">143561</strain>
    </source>
</reference>
<sequence>MKGIYDALRVYLPLLPNNGNVLSANINAHPHDLMTKLFCTLCARFPGGGAGAPCPGYQPQTAANP</sequence>
<dbReference type="EMBL" id="RVIZ01000023">
    <property type="protein sequence ID" value="MLW96961.1"/>
    <property type="molecule type" value="Genomic_DNA"/>
</dbReference>
<name>A0A3U7G922_SALET</name>
<organism evidence="1">
    <name type="scientific">Salmonella enterica I</name>
    <dbReference type="NCBI Taxonomy" id="59201"/>
    <lineage>
        <taxon>Bacteria</taxon>
        <taxon>Pseudomonadati</taxon>
        <taxon>Pseudomonadota</taxon>
        <taxon>Gammaproteobacteria</taxon>
        <taxon>Enterobacterales</taxon>
        <taxon>Enterobacteriaceae</taxon>
        <taxon>Salmonella</taxon>
    </lineage>
</organism>
<reference evidence="1" key="1">
    <citation type="submission" date="2018-07" db="EMBL/GenBank/DDBJ databases">
        <authorList>
            <consortium name="GenomeTrakr network: Whole genome sequencing for foodborne pathogen traceback"/>
        </authorList>
    </citation>
    <scope>NUCLEOTIDE SEQUENCE</scope>
    <source>
        <strain evidence="1">FDA00003717</strain>
    </source>
</reference>
<dbReference type="EMBL" id="AAIUQW010000005">
    <property type="protein sequence ID" value="ECI2786113.1"/>
    <property type="molecule type" value="Genomic_DNA"/>
</dbReference>
<evidence type="ECO:0000313" key="2">
    <source>
        <dbReference type="EMBL" id="MLW96961.1"/>
    </source>
</evidence>
<dbReference type="Proteomes" id="UP000839531">
    <property type="component" value="Unassembled WGS sequence"/>
</dbReference>
<comment type="caution">
    <text evidence="1">The sequence shown here is derived from an EMBL/GenBank/DDBJ whole genome shotgun (WGS) entry which is preliminary data.</text>
</comment>
<accession>A0A3U7G922</accession>
<protein>
    <submittedName>
        <fullName evidence="1">Uncharacterized protein</fullName>
    </submittedName>
</protein>
<gene>
    <name evidence="1" type="ORF">AIE18_13925</name>
    <name evidence="2" type="ORF">DSG96_15820</name>
</gene>
<dbReference type="AlphaFoldDB" id="A0A3U7G922"/>
<proteinExistence type="predicted"/>
<evidence type="ECO:0000313" key="1">
    <source>
        <dbReference type="EMBL" id="ECI2786113.1"/>
    </source>
</evidence>